<keyword evidence="4" id="KW-1185">Reference proteome</keyword>
<dbReference type="AlphaFoldDB" id="A0A9X2SYQ9"/>
<dbReference type="EMBL" id="JANSUY010000009">
    <property type="protein sequence ID" value="MCR9015692.1"/>
    <property type="molecule type" value="Genomic_DNA"/>
</dbReference>
<evidence type="ECO:0000256" key="1">
    <source>
        <dbReference type="SAM" id="Phobius"/>
    </source>
</evidence>
<accession>A0A9X2SYQ9</accession>
<evidence type="ECO:0000256" key="2">
    <source>
        <dbReference type="SAM" id="SignalP"/>
    </source>
</evidence>
<dbReference type="PROSITE" id="PS51257">
    <property type="entry name" value="PROKAR_LIPOPROTEIN"/>
    <property type="match status" value="1"/>
</dbReference>
<dbReference type="Proteomes" id="UP001142175">
    <property type="component" value="Unassembled WGS sequence"/>
</dbReference>
<gene>
    <name evidence="3" type="ORF">NU887_11655</name>
</gene>
<feature type="transmembrane region" description="Helical" evidence="1">
    <location>
        <begin position="71"/>
        <end position="88"/>
    </location>
</feature>
<feature type="signal peptide" evidence="2">
    <location>
        <begin position="1"/>
        <end position="25"/>
    </location>
</feature>
<organism evidence="3 4">
    <name type="scientific">Aquiflexum gelatinilyticum</name>
    <dbReference type="NCBI Taxonomy" id="2961943"/>
    <lineage>
        <taxon>Bacteria</taxon>
        <taxon>Pseudomonadati</taxon>
        <taxon>Bacteroidota</taxon>
        <taxon>Cytophagia</taxon>
        <taxon>Cytophagales</taxon>
        <taxon>Cyclobacteriaceae</taxon>
        <taxon>Aquiflexum</taxon>
    </lineage>
</organism>
<comment type="caution">
    <text evidence="3">The sequence shown here is derived from an EMBL/GenBank/DDBJ whole genome shotgun (WGS) entry which is preliminary data.</text>
</comment>
<reference evidence="3" key="1">
    <citation type="submission" date="2022-08" db="EMBL/GenBank/DDBJ databases">
        <authorList>
            <person name="Zhang D."/>
        </authorList>
    </citation>
    <scope>NUCLEOTIDE SEQUENCE</scope>
    <source>
        <strain evidence="3">XJ19-11</strain>
    </source>
</reference>
<feature type="chain" id="PRO_5040726746" evidence="2">
    <location>
        <begin position="26"/>
        <end position="147"/>
    </location>
</feature>
<keyword evidence="1" id="KW-0472">Membrane</keyword>
<sequence>MKKFLTSTLAVLVACLMFMTNDTLANVGNPALKESIKNQVQVKETPAAFVQSGIFPFLGENSGFPLEISKSNILIICIILTITLLVFAHKNSFETDIYAFYHTNKDGSIIFESIEDQKTYEFRGNIAKVFRISGILTAITSIVMIIL</sequence>
<feature type="transmembrane region" description="Helical" evidence="1">
    <location>
        <begin position="129"/>
        <end position="146"/>
    </location>
</feature>
<keyword evidence="1" id="KW-0812">Transmembrane</keyword>
<keyword evidence="2" id="KW-0732">Signal</keyword>
<keyword evidence="1" id="KW-1133">Transmembrane helix</keyword>
<proteinExistence type="predicted"/>
<dbReference type="RefSeq" id="WP_258423553.1">
    <property type="nucleotide sequence ID" value="NZ_JANSUY010000009.1"/>
</dbReference>
<name>A0A9X2SYQ9_9BACT</name>
<protein>
    <submittedName>
        <fullName evidence="3">Uncharacterized protein</fullName>
    </submittedName>
</protein>
<evidence type="ECO:0000313" key="4">
    <source>
        <dbReference type="Proteomes" id="UP001142175"/>
    </source>
</evidence>
<evidence type="ECO:0000313" key="3">
    <source>
        <dbReference type="EMBL" id="MCR9015692.1"/>
    </source>
</evidence>